<feature type="domain" description="Nicotinamide phosphoribosyltransferase N-terminal" evidence="11">
    <location>
        <begin position="11"/>
        <end position="110"/>
    </location>
</feature>
<comment type="pathway">
    <text evidence="5">Cofactor biosynthesis; NAD(+) biosynthesis; nicotinamide D-ribonucleotide from 5-phospho-alpha-D-ribose 1-diphosphate and nicotinamide: step 1/1.</text>
</comment>
<organism evidence="12 13">
    <name type="scientific">Smittium culicis</name>
    <dbReference type="NCBI Taxonomy" id="133412"/>
    <lineage>
        <taxon>Eukaryota</taxon>
        <taxon>Fungi</taxon>
        <taxon>Fungi incertae sedis</taxon>
        <taxon>Zoopagomycota</taxon>
        <taxon>Kickxellomycotina</taxon>
        <taxon>Harpellomycetes</taxon>
        <taxon>Harpellales</taxon>
        <taxon>Legeriomycetaceae</taxon>
        <taxon>Smittium</taxon>
    </lineage>
</organism>
<dbReference type="InterPro" id="IPR041525">
    <property type="entry name" value="N/Namide_PRibTrfase"/>
</dbReference>
<dbReference type="Pfam" id="PF18127">
    <property type="entry name" value="NAMPT_N"/>
    <property type="match status" value="1"/>
</dbReference>
<dbReference type="InterPro" id="IPR041529">
    <property type="entry name" value="DUF5598"/>
</dbReference>
<dbReference type="AlphaFoldDB" id="A0A1R1XQ63"/>
<feature type="binding site" evidence="9">
    <location>
        <position position="380"/>
    </location>
    <ligand>
        <name>beta-nicotinamide D-ribonucleotide</name>
        <dbReference type="ChEBI" id="CHEBI:14649"/>
    </ligand>
</feature>
<feature type="binding site" evidence="9">
    <location>
        <position position="241"/>
    </location>
    <ligand>
        <name>diphosphate</name>
        <dbReference type="ChEBI" id="CHEBI:33019"/>
    </ligand>
</feature>
<keyword evidence="3 12" id="KW-0328">Glycosyltransferase</keyword>
<dbReference type="Pfam" id="PF04095">
    <property type="entry name" value="NAPRTase"/>
    <property type="match status" value="1"/>
</dbReference>
<dbReference type="PANTHER" id="PTHR43816">
    <property type="entry name" value="NICOTINAMIDE PHOSPHORIBOSYLTRANSFERASE"/>
    <property type="match status" value="1"/>
</dbReference>
<protein>
    <recommendedName>
        <fullName evidence="7">Nicotinamide phosphoribosyltransferase</fullName>
        <ecNumber evidence="6">2.4.2.12</ecNumber>
    </recommendedName>
</protein>
<evidence type="ECO:0000256" key="2">
    <source>
        <dbReference type="ARBA" id="ARBA00022642"/>
    </source>
</evidence>
<evidence type="ECO:0000256" key="3">
    <source>
        <dbReference type="ARBA" id="ARBA00022676"/>
    </source>
</evidence>
<comment type="catalytic activity">
    <reaction evidence="8">
        <text>beta-nicotinamide D-ribonucleotide + diphosphate = 5-phospho-alpha-D-ribose 1-diphosphate + nicotinamide + H(+)</text>
        <dbReference type="Rhea" id="RHEA:16149"/>
        <dbReference type="ChEBI" id="CHEBI:14649"/>
        <dbReference type="ChEBI" id="CHEBI:15378"/>
        <dbReference type="ChEBI" id="CHEBI:17154"/>
        <dbReference type="ChEBI" id="CHEBI:33019"/>
        <dbReference type="ChEBI" id="CHEBI:58017"/>
        <dbReference type="EC" id="2.4.2.12"/>
    </reaction>
    <physiologicalReaction direction="right-to-left" evidence="8">
        <dbReference type="Rhea" id="RHEA:16151"/>
    </physiologicalReaction>
</comment>
<dbReference type="Proteomes" id="UP000187283">
    <property type="component" value="Unassembled WGS sequence"/>
</dbReference>
<dbReference type="STRING" id="133412.A0A1R1XQ63"/>
<dbReference type="SUPFAM" id="SSF54675">
    <property type="entry name" value="Nicotinate/Quinolinate PRTase N-terminal domain-like"/>
    <property type="match status" value="1"/>
</dbReference>
<evidence type="ECO:0000313" key="13">
    <source>
        <dbReference type="Proteomes" id="UP000187283"/>
    </source>
</evidence>
<keyword evidence="2" id="KW-0662">Pyridine nucleotide biosynthesis</keyword>
<feature type="domain" description="Nicotinate/nicotinamide phosphoribosyltransferase" evidence="10">
    <location>
        <begin position="184"/>
        <end position="418"/>
    </location>
</feature>
<dbReference type="Gene3D" id="3.20.20.70">
    <property type="entry name" value="Aldolase class I"/>
    <property type="match status" value="1"/>
</dbReference>
<proteinExistence type="inferred from homology"/>
<evidence type="ECO:0000259" key="11">
    <source>
        <dbReference type="Pfam" id="PF18127"/>
    </source>
</evidence>
<evidence type="ECO:0000256" key="9">
    <source>
        <dbReference type="PIRSR" id="PIRSR005943-1"/>
    </source>
</evidence>
<dbReference type="SUPFAM" id="SSF51690">
    <property type="entry name" value="Nicotinate/Quinolinate PRTase C-terminal domain-like"/>
    <property type="match status" value="1"/>
</dbReference>
<reference evidence="12 13" key="1">
    <citation type="submission" date="2017-01" db="EMBL/GenBank/DDBJ databases">
        <authorList>
            <person name="Mah S.A."/>
            <person name="Swanson W.J."/>
            <person name="Moy G.W."/>
            <person name="Vacquier V.D."/>
        </authorList>
    </citation>
    <scope>NUCLEOTIDE SEQUENCE [LARGE SCALE GENOMIC DNA]</scope>
    <source>
        <strain evidence="12 13">GSMNP</strain>
    </source>
</reference>
<evidence type="ECO:0000313" key="12">
    <source>
        <dbReference type="EMBL" id="OMJ16780.1"/>
    </source>
</evidence>
<dbReference type="EC" id="2.4.2.12" evidence="6"/>
<feature type="binding site" evidence="9">
    <location>
        <begin position="300"/>
        <end position="302"/>
    </location>
    <ligand>
        <name>beta-nicotinamide D-ribonucleotide</name>
        <dbReference type="ChEBI" id="CHEBI:14649"/>
    </ligand>
</feature>
<dbReference type="GO" id="GO:0047280">
    <property type="term" value="F:nicotinamide phosphoribosyltransferase activity"/>
    <property type="evidence" value="ECO:0007669"/>
    <property type="project" value="UniProtKB-EC"/>
</dbReference>
<dbReference type="NCBIfam" id="NF006629">
    <property type="entry name" value="PRK09198.1"/>
    <property type="match status" value="1"/>
</dbReference>
<dbReference type="GO" id="GO:0009435">
    <property type="term" value="P:NAD+ biosynthetic process"/>
    <property type="evidence" value="ECO:0007669"/>
    <property type="project" value="UniProtKB-UniPathway"/>
</dbReference>
<name>A0A1R1XQ63_9FUNG</name>
<feature type="binding site" evidence="9">
    <location>
        <position position="191"/>
    </location>
    <ligand>
        <name>diphosphate</name>
        <dbReference type="ChEBI" id="CHEBI:33019"/>
    </ligand>
</feature>
<comment type="caution">
    <text evidence="12">The sequence shown here is derived from an EMBL/GenBank/DDBJ whole genome shotgun (WGS) entry which is preliminary data.</text>
</comment>
<comment type="similarity">
    <text evidence="1">Belongs to the NAPRTase family.</text>
</comment>
<dbReference type="PANTHER" id="PTHR43816:SF1">
    <property type="entry name" value="NICOTINAMIDE PHOSPHORIBOSYLTRANSFERASE"/>
    <property type="match status" value="1"/>
</dbReference>
<evidence type="ECO:0000256" key="8">
    <source>
        <dbReference type="ARBA" id="ARBA00047835"/>
    </source>
</evidence>
<dbReference type="PIRSF" id="PIRSF005943">
    <property type="entry name" value="NMPRT"/>
    <property type="match status" value="1"/>
</dbReference>
<dbReference type="InterPro" id="IPR013785">
    <property type="entry name" value="Aldolase_TIM"/>
</dbReference>
<keyword evidence="13" id="KW-1185">Reference proteome</keyword>
<evidence type="ECO:0000256" key="5">
    <source>
        <dbReference type="ARBA" id="ARBA00035007"/>
    </source>
</evidence>
<evidence type="ECO:0000256" key="7">
    <source>
        <dbReference type="ARBA" id="ARBA00035036"/>
    </source>
</evidence>
<sequence>MINTNQLPPMILTDAYKLSHHRLYPEAKSMTAYGEFRTSFNKDPTDHRIVFYGIQYIIKNYISRKWTLEDIEKTELFLKTFNVNETEYPFPKELFKKFIKENDGYFPVIIEAIPEGSVIYPHVPVFQITAQNEYSCLVTFLETLLTMVWYPTTVATLSRKVKNVISQYFDQTTSPSSKFLLNSRLQDFGFRGCTSIEQSVIGGCAHLLNFEGTDTMSAAYYAQFELNGGKPVGNSIPATEHSVMTSHESELVSITKSIEEYGDKFVSIVMDSYDYKNALENLLPAVKSLKLKMGGYLVIRPDSGDIVKTVLDGLKACDLVFGSELNELGYKVLKNCSVIQGDGVTFDVIHQILQSVQNLGFSAQNVVFGMGGGLLQKVNRDTMSFATKLSMIESKSGVIRNIMKKPKTDSGKFSLPGAFKIYLEKDENGLEIPKVYPRDSIPTDHTRNNSSHSETKDSKNILRIVYDNGPVPDFVWDDFDTVKQRIEDQWASRPLFAKVLSDEIETLRR</sequence>
<evidence type="ECO:0000256" key="4">
    <source>
        <dbReference type="ARBA" id="ARBA00022679"/>
    </source>
</evidence>
<feature type="binding site" evidence="9">
    <location>
        <begin position="341"/>
        <end position="342"/>
    </location>
    <ligand>
        <name>beta-nicotinamide D-ribonucleotide</name>
        <dbReference type="ChEBI" id="CHEBI:14649"/>
    </ligand>
</feature>
<evidence type="ECO:0000256" key="1">
    <source>
        <dbReference type="ARBA" id="ARBA00010897"/>
    </source>
</evidence>
<keyword evidence="4 12" id="KW-0808">Transferase</keyword>
<feature type="binding site" evidence="9">
    <location>
        <position position="300"/>
    </location>
    <ligand>
        <name>diphosphate</name>
        <dbReference type="ChEBI" id="CHEBI:33019"/>
    </ligand>
</feature>
<dbReference type="OrthoDB" id="193380at2759"/>
<dbReference type="InterPro" id="IPR036068">
    <property type="entry name" value="Nicotinate_pribotase-like_C"/>
</dbReference>
<dbReference type="EMBL" id="LSSN01002227">
    <property type="protein sequence ID" value="OMJ16780.1"/>
    <property type="molecule type" value="Genomic_DNA"/>
</dbReference>
<feature type="binding site" evidence="9">
    <location>
        <position position="214"/>
    </location>
    <ligand>
        <name>beta-nicotinamide D-ribonucleotide</name>
        <dbReference type="ChEBI" id="CHEBI:14649"/>
    </ligand>
</feature>
<accession>A0A1R1XQ63</accession>
<feature type="binding site" evidence="9">
    <location>
        <position position="372"/>
    </location>
    <ligand>
        <name>beta-nicotinamide D-ribonucleotide</name>
        <dbReference type="ChEBI" id="CHEBI:14649"/>
    </ligand>
</feature>
<evidence type="ECO:0000256" key="6">
    <source>
        <dbReference type="ARBA" id="ARBA00035024"/>
    </source>
</evidence>
<dbReference type="InterPro" id="IPR016471">
    <property type="entry name" value="Nicotinamide_PRibTrfase"/>
</dbReference>
<gene>
    <name evidence="12" type="ORF">AYI70_g6388</name>
</gene>
<evidence type="ECO:0000259" key="10">
    <source>
        <dbReference type="Pfam" id="PF04095"/>
    </source>
</evidence>
<dbReference type="UniPathway" id="UPA00253"/>